<dbReference type="AlphaFoldDB" id="A0A3N6MUJ6"/>
<keyword evidence="4" id="KW-1185">Reference proteome</keyword>
<dbReference type="SMART" id="SM00564">
    <property type="entry name" value="PQQ"/>
    <property type="match status" value="5"/>
</dbReference>
<dbReference type="EMBL" id="REFY01000004">
    <property type="protein sequence ID" value="RQG89072.1"/>
    <property type="molecule type" value="Genomic_DNA"/>
</dbReference>
<dbReference type="Proteomes" id="UP000273828">
    <property type="component" value="Unassembled WGS sequence"/>
</dbReference>
<name>A0A3N6MUJ6_9EURY</name>
<dbReference type="InterPro" id="IPR015943">
    <property type="entry name" value="WD40/YVTN_repeat-like_dom_sf"/>
</dbReference>
<evidence type="ECO:0000313" key="3">
    <source>
        <dbReference type="EMBL" id="RQG89072.1"/>
    </source>
</evidence>
<feature type="domain" description="Pyrrolo-quinoline quinone repeat" evidence="2">
    <location>
        <begin position="205"/>
        <end position="302"/>
    </location>
</feature>
<protein>
    <recommendedName>
        <fullName evidence="2">Pyrrolo-quinoline quinone repeat domain-containing protein</fullName>
    </recommendedName>
</protein>
<organism evidence="3 4">
    <name type="scientific">Natrarchaeobius halalkaliphilus</name>
    <dbReference type="NCBI Taxonomy" id="1679091"/>
    <lineage>
        <taxon>Archaea</taxon>
        <taxon>Methanobacteriati</taxon>
        <taxon>Methanobacteriota</taxon>
        <taxon>Stenosarchaea group</taxon>
        <taxon>Halobacteria</taxon>
        <taxon>Halobacteriales</taxon>
        <taxon>Natrialbaceae</taxon>
        <taxon>Natrarchaeobius</taxon>
    </lineage>
</organism>
<dbReference type="Pfam" id="PF13360">
    <property type="entry name" value="PQQ_2"/>
    <property type="match status" value="1"/>
</dbReference>
<dbReference type="InterPro" id="IPR018391">
    <property type="entry name" value="PQQ_b-propeller_rpt"/>
</dbReference>
<evidence type="ECO:0000313" key="4">
    <source>
        <dbReference type="Proteomes" id="UP000273828"/>
    </source>
</evidence>
<sequence length="410" mass="44974">MTRGKRTTRLSERRRAVICASSASIVGAIAGCMQPLLEQSEEQEEESTTTEGDADSGQANTDTDSGNGATDHENARLYSVDSSTGEINWTHDTVPNGQETRITAVTSAEGMVFYATTDSGGGDEQDPVVRCLDADTGDELWEHTFDEGFFAGLSLSGDELYVAKWHDVIVLDVDSGDRLTQYGYSPSYAGFVEGDSHLYFLGSDAVAFDPVGGSERWSRELERTPESRPIFEDDVLYYGTETGHVVALDATDGSQSWETRVDGNASRRPTLTEDHVWVLDEQGVVSAIDRTEGDLVYEHDDRIDGHHIESIDTLVYIPESESANQGTVYEETVTGGELELSERWTYPSSDLFVITRDGEFIGGWNGVNRVSTTGEISMEAEFEDEYSPSFDHVEDSLESTSDTIFVGTSQ</sequence>
<gene>
    <name evidence="3" type="ORF">EA462_11885</name>
</gene>
<dbReference type="InterPro" id="IPR011047">
    <property type="entry name" value="Quinoprotein_ADH-like_sf"/>
</dbReference>
<evidence type="ECO:0000259" key="2">
    <source>
        <dbReference type="Pfam" id="PF13360"/>
    </source>
</evidence>
<feature type="region of interest" description="Disordered" evidence="1">
    <location>
        <begin position="39"/>
        <end position="72"/>
    </location>
</feature>
<accession>A0A3N6MUJ6</accession>
<feature type="compositionally biased region" description="Acidic residues" evidence="1">
    <location>
        <begin position="39"/>
        <end position="54"/>
    </location>
</feature>
<evidence type="ECO:0000256" key="1">
    <source>
        <dbReference type="SAM" id="MobiDB-lite"/>
    </source>
</evidence>
<dbReference type="Gene3D" id="2.130.10.10">
    <property type="entry name" value="YVTN repeat-like/Quinoprotein amine dehydrogenase"/>
    <property type="match status" value="1"/>
</dbReference>
<reference evidence="3 4" key="1">
    <citation type="submission" date="2018-10" db="EMBL/GenBank/DDBJ databases">
        <title>Natrarchaeobius chitinivorans gen. nov., sp. nov., and Natrarchaeobius haloalkaliphilus sp. nov., alkaliphilic, chitin-utilizing haloarchaea from hypersaline alkaline lakes.</title>
        <authorList>
            <person name="Sorokin D.Y."/>
            <person name="Elcheninov A.G."/>
            <person name="Kostrikina N.A."/>
            <person name="Bale N.J."/>
            <person name="Sinninghe Damste J.S."/>
            <person name="Khijniak T.V."/>
            <person name="Kublanov I.V."/>
            <person name="Toshchakov S.V."/>
        </authorList>
    </citation>
    <scope>NUCLEOTIDE SEQUENCE [LARGE SCALE GENOMIC DNA]</scope>
    <source>
        <strain evidence="3 4">AArcht-Sl</strain>
    </source>
</reference>
<comment type="caution">
    <text evidence="3">The sequence shown here is derived from an EMBL/GenBank/DDBJ whole genome shotgun (WGS) entry which is preliminary data.</text>
</comment>
<dbReference type="PROSITE" id="PS51257">
    <property type="entry name" value="PROKAR_LIPOPROTEIN"/>
    <property type="match status" value="1"/>
</dbReference>
<dbReference type="PANTHER" id="PTHR34512">
    <property type="entry name" value="CELL SURFACE PROTEIN"/>
    <property type="match status" value="1"/>
</dbReference>
<dbReference type="InterPro" id="IPR002372">
    <property type="entry name" value="PQQ_rpt_dom"/>
</dbReference>
<feature type="compositionally biased region" description="Polar residues" evidence="1">
    <location>
        <begin position="57"/>
        <end position="68"/>
    </location>
</feature>
<proteinExistence type="predicted"/>
<dbReference type="SUPFAM" id="SSF50998">
    <property type="entry name" value="Quinoprotein alcohol dehydrogenase-like"/>
    <property type="match status" value="1"/>
</dbReference>
<dbReference type="PANTHER" id="PTHR34512:SF30">
    <property type="entry name" value="OUTER MEMBRANE PROTEIN ASSEMBLY FACTOR BAMB"/>
    <property type="match status" value="1"/>
</dbReference>
<dbReference type="Gene3D" id="2.140.10.10">
    <property type="entry name" value="Quinoprotein alcohol dehydrogenase-like superfamily"/>
    <property type="match status" value="1"/>
</dbReference>